<reference evidence="4 5" key="1">
    <citation type="submission" date="2020-08" db="EMBL/GenBank/DDBJ databases">
        <title>Genomic Encyclopedia of Type Strains, Phase III (KMG-III): the genomes of soil and plant-associated and newly described type strains.</title>
        <authorList>
            <person name="Whitman W."/>
        </authorList>
    </citation>
    <scope>NUCLEOTIDE SEQUENCE [LARGE SCALE GENOMIC DNA]</scope>
    <source>
        <strain evidence="4 5">CECT 5831</strain>
    </source>
</reference>
<feature type="compositionally biased region" description="Basic residues" evidence="3">
    <location>
        <begin position="427"/>
        <end position="439"/>
    </location>
</feature>
<evidence type="ECO:0000313" key="5">
    <source>
        <dbReference type="Proteomes" id="UP000517523"/>
    </source>
</evidence>
<protein>
    <submittedName>
        <fullName evidence="4">Glycosyltransferase involved in cell wall biosynthesis</fullName>
    </submittedName>
</protein>
<accession>A0A839U4D1</accession>
<dbReference type="GO" id="GO:0016757">
    <property type="term" value="F:glycosyltransferase activity"/>
    <property type="evidence" value="ECO:0007669"/>
    <property type="project" value="UniProtKB-KW"/>
</dbReference>
<keyword evidence="2 4" id="KW-0808">Transferase</keyword>
<comment type="caution">
    <text evidence="4">The sequence shown here is derived from an EMBL/GenBank/DDBJ whole genome shotgun (WGS) entry which is preliminary data.</text>
</comment>
<dbReference type="Pfam" id="PF13692">
    <property type="entry name" value="Glyco_trans_1_4"/>
    <property type="match status" value="1"/>
</dbReference>
<evidence type="ECO:0000256" key="3">
    <source>
        <dbReference type="SAM" id="MobiDB-lite"/>
    </source>
</evidence>
<evidence type="ECO:0000313" key="4">
    <source>
        <dbReference type="EMBL" id="MBB3131717.1"/>
    </source>
</evidence>
<feature type="region of interest" description="Disordered" evidence="3">
    <location>
        <begin position="411"/>
        <end position="439"/>
    </location>
</feature>
<evidence type="ECO:0000256" key="2">
    <source>
        <dbReference type="ARBA" id="ARBA00022679"/>
    </source>
</evidence>
<dbReference type="EMBL" id="JACHXJ010000007">
    <property type="protein sequence ID" value="MBB3131717.1"/>
    <property type="molecule type" value="Genomic_DNA"/>
</dbReference>
<dbReference type="PANTHER" id="PTHR12526">
    <property type="entry name" value="GLYCOSYLTRANSFERASE"/>
    <property type="match status" value="1"/>
</dbReference>
<proteinExistence type="predicted"/>
<dbReference type="PANTHER" id="PTHR12526:SF510">
    <property type="entry name" value="D-INOSITOL 3-PHOSPHATE GLYCOSYLTRANSFERASE"/>
    <property type="match status" value="1"/>
</dbReference>
<dbReference type="Proteomes" id="UP000517523">
    <property type="component" value="Unassembled WGS sequence"/>
</dbReference>
<dbReference type="RefSeq" id="WP_183586941.1">
    <property type="nucleotide sequence ID" value="NZ_JACHXJ010000007.1"/>
</dbReference>
<evidence type="ECO:0000256" key="1">
    <source>
        <dbReference type="ARBA" id="ARBA00022676"/>
    </source>
</evidence>
<keyword evidence="1" id="KW-0328">Glycosyltransferase</keyword>
<dbReference type="CDD" id="cd03801">
    <property type="entry name" value="GT4_PimA-like"/>
    <property type="match status" value="1"/>
</dbReference>
<dbReference type="Gene3D" id="3.40.50.2000">
    <property type="entry name" value="Glycogen Phosphorylase B"/>
    <property type="match status" value="2"/>
</dbReference>
<dbReference type="AlphaFoldDB" id="A0A839U4D1"/>
<name>A0A839U4D1_9BACL</name>
<gene>
    <name evidence="4" type="ORF">FHS19_006440</name>
</gene>
<dbReference type="SUPFAM" id="SSF53756">
    <property type="entry name" value="UDP-Glycosyltransferase/glycogen phosphorylase"/>
    <property type="match status" value="1"/>
</dbReference>
<sequence>MDMTKPKLMLFSHVSNTKSITGAEKLLLLFCRFMSPYFNCILVAPGEGKLTDHARKQGIQVMIQTFPLLYGMYNPDSRLPQNAEELRSHPDYASVVRLIGETAPDLVLTNTIVNALPAIAAKSLGIPVVWKVTEVIQENEFTTDVLNIADFYSDWIISISESAARVFLGKISSPISLLPPSTDSERLHSFSEMVRQSERKGLRLKEEHKCIGYISAFIHPEKGLKEFIRMAISLCPRRPECRFVIVGRAADHRYYDACLTDVRFSGYKSRFQFIPFVESVQSVYSAMDILVVPSMVSEGFGMTALEGMLCGKPVVAFASGGLGELMVSTGNGHLAVPAGDSQGLADKVAGLLDDPAALANTGFHNEATARAMYGIETYQRRLDEIINQWRTFFPHWLMPGNRAPLTFAEPEIPAQPPIEPPEEPAPSRRKVRRSRGRTSYRIRIIRKRRVKKAARRPRKRKLVKAVRKLKLMKSAKRRKKAKR</sequence>
<organism evidence="4 5">
    <name type="scientific">Paenibacillus rhizosphaerae</name>
    <dbReference type="NCBI Taxonomy" id="297318"/>
    <lineage>
        <taxon>Bacteria</taxon>
        <taxon>Bacillati</taxon>
        <taxon>Bacillota</taxon>
        <taxon>Bacilli</taxon>
        <taxon>Bacillales</taxon>
        <taxon>Paenibacillaceae</taxon>
        <taxon>Paenibacillus</taxon>
    </lineage>
</organism>